<dbReference type="STRING" id="1754191.A0A1Y1V6U0"/>
<dbReference type="Proteomes" id="UP000193719">
    <property type="component" value="Unassembled WGS sequence"/>
</dbReference>
<dbReference type="OrthoDB" id="2107847at2759"/>
<gene>
    <name evidence="1" type="ORF">BCR36DRAFT_80971</name>
</gene>
<dbReference type="AlphaFoldDB" id="A0A1Y1V6U0"/>
<name>A0A1Y1V6U0_9FUNG</name>
<feature type="non-terminal residue" evidence="1">
    <location>
        <position position="1"/>
    </location>
</feature>
<sequence>TYALFYINPIFFIIIYLKLKKKKILKLVLINNQFECNQYFEDVNRSNCWDITQNIRKRMYELLKIRNNEKDKPVKIEEILRNNTTLISKNVNIYPYENSNLFNGSIEIIFDEYLRILNSNESCVKKLPYYLIPIVSNLRFLLKEKLKTNNFIYKSNDKAYSNIVNNINHENCDSDKIAKLYHYELEALIASSIIAMTFSFLNIKASNRKINHNISSSISSISENIRQNKNIDGYDNNLYKQFKENRGRSLKLKSNFSIKNFKNKKTLFENAIQIYAEFQSILIMNSYLLQSMSIMDNLPEFQEFFSMYQYQCEEAYYNMIDFFRINRDNKISFIFNHLYTIIGTEKQKEAYLEYLEEIYYIMFNSIIAN</sequence>
<dbReference type="EMBL" id="MCFH01000027">
    <property type="protein sequence ID" value="ORX48431.1"/>
    <property type="molecule type" value="Genomic_DNA"/>
</dbReference>
<protein>
    <submittedName>
        <fullName evidence="1">Uncharacterized protein</fullName>
    </submittedName>
</protein>
<keyword evidence="2" id="KW-1185">Reference proteome</keyword>
<proteinExistence type="predicted"/>
<organism evidence="1 2">
    <name type="scientific">Piromyces finnis</name>
    <dbReference type="NCBI Taxonomy" id="1754191"/>
    <lineage>
        <taxon>Eukaryota</taxon>
        <taxon>Fungi</taxon>
        <taxon>Fungi incertae sedis</taxon>
        <taxon>Chytridiomycota</taxon>
        <taxon>Chytridiomycota incertae sedis</taxon>
        <taxon>Neocallimastigomycetes</taxon>
        <taxon>Neocallimastigales</taxon>
        <taxon>Neocallimastigaceae</taxon>
        <taxon>Piromyces</taxon>
    </lineage>
</organism>
<reference evidence="1 2" key="1">
    <citation type="submission" date="2016-08" db="EMBL/GenBank/DDBJ databases">
        <title>Genomes of anaerobic fungi encode conserved fungal cellulosomes for biomass hydrolysis.</title>
        <authorList>
            <consortium name="DOE Joint Genome Institute"/>
            <person name="Haitjema C.H."/>
            <person name="Gilmore S.P."/>
            <person name="Henske J.K."/>
            <person name="Solomon K.V."/>
            <person name="De Groot R."/>
            <person name="Kuo A."/>
            <person name="Mondo S.J."/>
            <person name="Salamov A.A."/>
            <person name="Labutti K."/>
            <person name="Zhao Z."/>
            <person name="Chiniquy J."/>
            <person name="Barry K."/>
            <person name="Brewer H.M."/>
            <person name="Purvine S.O."/>
            <person name="Wright A.T."/>
            <person name="Boxma B."/>
            <person name="Van Alen T."/>
            <person name="Hackstein J.H."/>
            <person name="Baker S.E."/>
            <person name="Grigoriev I.V."/>
            <person name="O'Malley M.A."/>
        </authorList>
    </citation>
    <scope>NUCLEOTIDE SEQUENCE [LARGE SCALE GENOMIC DNA]</scope>
    <source>
        <strain evidence="2">finn</strain>
    </source>
</reference>
<comment type="caution">
    <text evidence="1">The sequence shown here is derived from an EMBL/GenBank/DDBJ whole genome shotgun (WGS) entry which is preliminary data.</text>
</comment>
<reference evidence="1 2" key="2">
    <citation type="submission" date="2016-08" db="EMBL/GenBank/DDBJ databases">
        <title>Pervasive Adenine N6-methylation of Active Genes in Fungi.</title>
        <authorList>
            <consortium name="DOE Joint Genome Institute"/>
            <person name="Mondo S.J."/>
            <person name="Dannebaum R.O."/>
            <person name="Kuo R.C."/>
            <person name="Labutti K."/>
            <person name="Haridas S."/>
            <person name="Kuo A."/>
            <person name="Salamov A."/>
            <person name="Ahrendt S.R."/>
            <person name="Lipzen A."/>
            <person name="Sullivan W."/>
            <person name="Andreopoulos W.B."/>
            <person name="Clum A."/>
            <person name="Lindquist E."/>
            <person name="Daum C."/>
            <person name="Ramamoorthy G.K."/>
            <person name="Gryganskyi A."/>
            <person name="Culley D."/>
            <person name="Magnuson J.K."/>
            <person name="James T.Y."/>
            <person name="O'Malley M.A."/>
            <person name="Stajich J.E."/>
            <person name="Spatafora J.W."/>
            <person name="Visel A."/>
            <person name="Grigoriev I.V."/>
        </authorList>
    </citation>
    <scope>NUCLEOTIDE SEQUENCE [LARGE SCALE GENOMIC DNA]</scope>
    <source>
        <strain evidence="2">finn</strain>
    </source>
</reference>
<evidence type="ECO:0000313" key="1">
    <source>
        <dbReference type="EMBL" id="ORX48431.1"/>
    </source>
</evidence>
<evidence type="ECO:0000313" key="2">
    <source>
        <dbReference type="Proteomes" id="UP000193719"/>
    </source>
</evidence>
<accession>A0A1Y1V6U0</accession>